<accession>A0A423JY03</accession>
<gene>
    <name evidence="12" type="ORF">BK664_02095</name>
</gene>
<dbReference type="PANTHER" id="PTHR45266:SF3">
    <property type="entry name" value="OXALOACETATE DECARBOXYLASE ALPHA CHAIN"/>
    <property type="match status" value="1"/>
</dbReference>
<dbReference type="Proteomes" id="UP000286351">
    <property type="component" value="Unassembled WGS sequence"/>
</dbReference>
<dbReference type="PRINTS" id="PR01071">
    <property type="entry name" value="ACOABIOTINCC"/>
</dbReference>
<evidence type="ECO:0000256" key="8">
    <source>
        <dbReference type="ARBA" id="ARBA00023267"/>
    </source>
</evidence>
<evidence type="ECO:0000256" key="4">
    <source>
        <dbReference type="ARBA" id="ARBA00022516"/>
    </source>
</evidence>
<keyword evidence="4 9" id="KW-0444">Lipid biosynthesis</keyword>
<organism evidence="12 13">
    <name type="scientific">Pseudomonas brassicacearum</name>
    <dbReference type="NCBI Taxonomy" id="930166"/>
    <lineage>
        <taxon>Bacteria</taxon>
        <taxon>Pseudomonadati</taxon>
        <taxon>Pseudomonadota</taxon>
        <taxon>Gammaproteobacteria</taxon>
        <taxon>Pseudomonadales</taxon>
        <taxon>Pseudomonadaceae</taxon>
        <taxon>Pseudomonas</taxon>
    </lineage>
</organism>
<keyword evidence="8 9" id="KW-0092">Biotin</keyword>
<dbReference type="UniPathway" id="UPA00094"/>
<feature type="domain" description="Lipoyl-binding" evidence="11">
    <location>
        <begin position="73"/>
        <end position="149"/>
    </location>
</feature>
<dbReference type="EMBL" id="MOBO01000001">
    <property type="protein sequence ID" value="RON42548.1"/>
    <property type="molecule type" value="Genomic_DNA"/>
</dbReference>
<keyword evidence="6 9" id="KW-0443">Lipid metabolism</keyword>
<evidence type="ECO:0000256" key="7">
    <source>
        <dbReference type="ARBA" id="ARBA00023160"/>
    </source>
</evidence>
<dbReference type="InterPro" id="IPR000089">
    <property type="entry name" value="Biotin_lipoyl"/>
</dbReference>
<evidence type="ECO:0000313" key="13">
    <source>
        <dbReference type="Proteomes" id="UP000286351"/>
    </source>
</evidence>
<dbReference type="GO" id="GO:0009317">
    <property type="term" value="C:acetyl-CoA carboxylase complex"/>
    <property type="evidence" value="ECO:0007669"/>
    <property type="project" value="InterPro"/>
</dbReference>
<keyword evidence="7 9" id="KW-0275">Fatty acid biosynthesis</keyword>
<evidence type="ECO:0000256" key="10">
    <source>
        <dbReference type="SAM" id="MobiDB-lite"/>
    </source>
</evidence>
<evidence type="ECO:0000313" key="12">
    <source>
        <dbReference type="EMBL" id="RON42548.1"/>
    </source>
</evidence>
<sequence>MNIEFIERLIEIVERSGVAELEYSEGDSRVRLGLHSLSVGAPTQRELVTAKSTSAPTDEGSIAIPSVSSDKPGYSVSSSLVGIFYRSPSPDKPPFVEVGDVVEEGQTLAIVEAMKMLNPIEADRSGRIVAILKNDGEMIEAGSPLFTIEAMDDHE</sequence>
<dbReference type="SUPFAM" id="SSF51230">
    <property type="entry name" value="Single hybrid motif"/>
    <property type="match status" value="1"/>
</dbReference>
<reference evidence="12 13" key="1">
    <citation type="submission" date="2016-10" db="EMBL/GenBank/DDBJ databases">
        <title>Comparative genome analysis of multiple Pseudomonas spp. focuses on biocontrol and plant growth promoting traits.</title>
        <authorList>
            <person name="Tao X.-Y."/>
            <person name="Taylor C.G."/>
        </authorList>
    </citation>
    <scope>NUCLEOTIDE SEQUENCE [LARGE SCALE GENOMIC DNA]</scope>
    <source>
        <strain evidence="12 13">38D4</strain>
    </source>
</reference>
<evidence type="ECO:0000256" key="6">
    <source>
        <dbReference type="ARBA" id="ARBA00023098"/>
    </source>
</evidence>
<evidence type="ECO:0000256" key="5">
    <source>
        <dbReference type="ARBA" id="ARBA00022832"/>
    </source>
</evidence>
<dbReference type="InterPro" id="IPR001249">
    <property type="entry name" value="AcCoA_biotinCC"/>
</dbReference>
<comment type="function">
    <text evidence="1 9">This protein is a component of the acetyl coenzyme A carboxylase complex; first, biotin carboxylase catalyzes the carboxylation of the carrier protein and then the transcarboxylase transfers the carboxyl group to form malonyl-CoA.</text>
</comment>
<dbReference type="AlphaFoldDB" id="A0A423JY03"/>
<dbReference type="PANTHER" id="PTHR45266">
    <property type="entry name" value="OXALOACETATE DECARBOXYLASE ALPHA CHAIN"/>
    <property type="match status" value="1"/>
</dbReference>
<dbReference type="PROSITE" id="PS50968">
    <property type="entry name" value="BIOTINYL_LIPOYL"/>
    <property type="match status" value="1"/>
</dbReference>
<dbReference type="Gene3D" id="2.40.50.100">
    <property type="match status" value="1"/>
</dbReference>
<evidence type="ECO:0000256" key="9">
    <source>
        <dbReference type="RuleBase" id="RU364072"/>
    </source>
</evidence>
<dbReference type="InterPro" id="IPR011053">
    <property type="entry name" value="Single_hybrid_motif"/>
</dbReference>
<dbReference type="InterPro" id="IPR001882">
    <property type="entry name" value="Biotin_BS"/>
</dbReference>
<evidence type="ECO:0000256" key="3">
    <source>
        <dbReference type="ARBA" id="ARBA00017562"/>
    </source>
</evidence>
<comment type="pathway">
    <text evidence="2 9">Lipid metabolism; fatty acid biosynthesis.</text>
</comment>
<dbReference type="PROSITE" id="PS00188">
    <property type="entry name" value="BIOTIN"/>
    <property type="match status" value="1"/>
</dbReference>
<feature type="region of interest" description="Disordered" evidence="10">
    <location>
        <begin position="51"/>
        <end position="71"/>
    </location>
</feature>
<dbReference type="GO" id="GO:0006633">
    <property type="term" value="P:fatty acid biosynthetic process"/>
    <property type="evidence" value="ECO:0007669"/>
    <property type="project" value="UniProtKB-UniPathway"/>
</dbReference>
<dbReference type="GO" id="GO:0003989">
    <property type="term" value="F:acetyl-CoA carboxylase activity"/>
    <property type="evidence" value="ECO:0007669"/>
    <property type="project" value="InterPro"/>
</dbReference>
<dbReference type="CDD" id="cd06850">
    <property type="entry name" value="biotinyl_domain"/>
    <property type="match status" value="1"/>
</dbReference>
<dbReference type="Pfam" id="PF00364">
    <property type="entry name" value="Biotin_lipoyl"/>
    <property type="match status" value="1"/>
</dbReference>
<evidence type="ECO:0000259" key="11">
    <source>
        <dbReference type="PROSITE" id="PS50968"/>
    </source>
</evidence>
<keyword evidence="5 9" id="KW-0276">Fatty acid metabolism</keyword>
<evidence type="ECO:0000256" key="1">
    <source>
        <dbReference type="ARBA" id="ARBA00003761"/>
    </source>
</evidence>
<comment type="caution">
    <text evidence="12">The sequence shown here is derived from an EMBL/GenBank/DDBJ whole genome shotgun (WGS) entry which is preliminary data.</text>
</comment>
<dbReference type="InterPro" id="IPR050709">
    <property type="entry name" value="Biotin_Carboxyl_Carrier/Decarb"/>
</dbReference>
<dbReference type="NCBIfam" id="TIGR00531">
    <property type="entry name" value="BCCP"/>
    <property type="match status" value="1"/>
</dbReference>
<name>A0A423JY03_9PSED</name>
<proteinExistence type="predicted"/>
<evidence type="ECO:0000256" key="2">
    <source>
        <dbReference type="ARBA" id="ARBA00005194"/>
    </source>
</evidence>
<protein>
    <recommendedName>
        <fullName evidence="3 9">Biotin carboxyl carrier protein of acetyl-CoA carboxylase</fullName>
    </recommendedName>
</protein>